<feature type="domain" description="DUF6894" evidence="1">
    <location>
        <begin position="3"/>
        <end position="72"/>
    </location>
</feature>
<organism evidence="2">
    <name type="scientific">Mesorhizobium sp. WSM2240</name>
    <dbReference type="NCBI Taxonomy" id="3228851"/>
    <lineage>
        <taxon>Bacteria</taxon>
        <taxon>Pseudomonadati</taxon>
        <taxon>Pseudomonadota</taxon>
        <taxon>Alphaproteobacteria</taxon>
        <taxon>Hyphomicrobiales</taxon>
        <taxon>Phyllobacteriaceae</taxon>
        <taxon>Mesorhizobium</taxon>
    </lineage>
</organism>
<proteinExistence type="predicted"/>
<gene>
    <name evidence="2" type="ORF">ABVK50_19015</name>
</gene>
<reference evidence="2" key="1">
    <citation type="submission" date="2024-06" db="EMBL/GenBank/DDBJ databases">
        <title>Mesorhizobium karijinii sp. nov., a symbiont of the iconic Swainsona formosa from arid Australia.</title>
        <authorList>
            <person name="Hill Y.J."/>
            <person name="Watkin E.L.J."/>
            <person name="O'Hara G.W."/>
            <person name="Terpolilli J."/>
            <person name="Tye M.L."/>
            <person name="Kohlmeier M.G."/>
        </authorList>
    </citation>
    <scope>NUCLEOTIDE SEQUENCE</scope>
    <source>
        <strain evidence="2">WSM2240</strain>
    </source>
</reference>
<name>A0AAU8CKJ8_9HYPH</name>
<dbReference type="EMBL" id="CP159253">
    <property type="protein sequence ID" value="XCG47359.1"/>
    <property type="molecule type" value="Genomic_DNA"/>
</dbReference>
<evidence type="ECO:0000313" key="2">
    <source>
        <dbReference type="EMBL" id="XCG47359.1"/>
    </source>
</evidence>
<evidence type="ECO:0000259" key="1">
    <source>
        <dbReference type="Pfam" id="PF21834"/>
    </source>
</evidence>
<dbReference type="Pfam" id="PF21834">
    <property type="entry name" value="DUF6894"/>
    <property type="match status" value="1"/>
</dbReference>
<accession>A0AAU8CKJ8</accession>
<protein>
    <recommendedName>
        <fullName evidence="1">DUF6894 domain-containing protein</fullName>
    </recommendedName>
</protein>
<dbReference type="AlphaFoldDB" id="A0AAU8CKJ8"/>
<dbReference type="RefSeq" id="WP_353645088.1">
    <property type="nucleotide sequence ID" value="NZ_CP159253.1"/>
</dbReference>
<sequence length="77" mass="8299">MPRYYFFCEHEAGVIPDPEGMDLEDEPAALAQAMVAAGEIMRSNSQAGREALVGAVLLVKDNAGATLFRMPFIDPGE</sequence>
<dbReference type="InterPro" id="IPR054189">
    <property type="entry name" value="DUF6894"/>
</dbReference>